<accession>A0AB39T0W3</accession>
<gene>
    <name evidence="1" type="ORF">AB5J54_19220</name>
</gene>
<dbReference type="AlphaFoldDB" id="A0AB39T0W3"/>
<organism evidence="1">
    <name type="scientific">Streptomyces sp. R44</name>
    <dbReference type="NCBI Taxonomy" id="3238633"/>
    <lineage>
        <taxon>Bacteria</taxon>
        <taxon>Bacillati</taxon>
        <taxon>Actinomycetota</taxon>
        <taxon>Actinomycetes</taxon>
        <taxon>Kitasatosporales</taxon>
        <taxon>Streptomycetaceae</taxon>
        <taxon>Streptomyces</taxon>
    </lineage>
</organism>
<sequence>MSKKLDGNPDDLSDYKRGGMKAKAYDVNGIDTRIRYDSSRNPPFTVMTSMPSKS</sequence>
<dbReference type="RefSeq" id="WP_369145142.1">
    <property type="nucleotide sequence ID" value="NZ_CP163444.1"/>
</dbReference>
<protein>
    <submittedName>
        <fullName evidence="1">Uncharacterized protein</fullName>
    </submittedName>
</protein>
<reference evidence="1" key="1">
    <citation type="submission" date="2024-07" db="EMBL/GenBank/DDBJ databases">
        <authorList>
            <person name="Yu S.T."/>
        </authorList>
    </citation>
    <scope>NUCLEOTIDE SEQUENCE</scope>
    <source>
        <strain evidence="1">R44</strain>
    </source>
</reference>
<dbReference type="EMBL" id="CP163444">
    <property type="protein sequence ID" value="XDQ72502.1"/>
    <property type="molecule type" value="Genomic_DNA"/>
</dbReference>
<proteinExistence type="predicted"/>
<evidence type="ECO:0000313" key="1">
    <source>
        <dbReference type="EMBL" id="XDQ72502.1"/>
    </source>
</evidence>
<name>A0AB39T0W3_9ACTN</name>